<proteinExistence type="predicted"/>
<evidence type="ECO:0000313" key="7">
    <source>
        <dbReference type="Proteomes" id="UP000007129"/>
    </source>
</evidence>
<dbReference type="GO" id="GO:0022857">
    <property type="term" value="F:transmembrane transporter activity"/>
    <property type="evidence" value="ECO:0007669"/>
    <property type="project" value="TreeGrafter"/>
</dbReference>
<keyword evidence="4" id="KW-1133">Transmembrane helix</keyword>
<keyword evidence="3" id="KW-0812">Transmembrane</keyword>
<dbReference type="HOGENOM" id="CLU_1503711_0_0_1"/>
<reference evidence="6 7" key="1">
    <citation type="journal article" date="2012" name="BMC Genomics">
        <title>Tools to kill: Genome of one of the most destructive plant pathogenic fungi Macrophomina phaseolina.</title>
        <authorList>
            <person name="Islam M.S."/>
            <person name="Haque M.S."/>
            <person name="Islam M.M."/>
            <person name="Emdad E.M."/>
            <person name="Halim A."/>
            <person name="Hossen Q.M.M."/>
            <person name="Hossain M.Z."/>
            <person name="Ahmed B."/>
            <person name="Rahim S."/>
            <person name="Rahman M.S."/>
            <person name="Alam M.M."/>
            <person name="Hou S."/>
            <person name="Wan X."/>
            <person name="Saito J.A."/>
            <person name="Alam M."/>
        </authorList>
    </citation>
    <scope>NUCLEOTIDE SEQUENCE [LARGE SCALE GENOMIC DNA]</scope>
    <source>
        <strain evidence="6 7">MS6</strain>
    </source>
</reference>
<keyword evidence="5" id="KW-0472">Membrane</keyword>
<keyword evidence="2" id="KW-0813">Transport</keyword>
<protein>
    <submittedName>
        <fullName evidence="6">Uncharacterized protein</fullName>
    </submittedName>
</protein>
<comment type="caution">
    <text evidence="6">The sequence shown here is derived from an EMBL/GenBank/DDBJ whole genome shotgun (WGS) entry which is preliminary data.</text>
</comment>
<dbReference type="InterPro" id="IPR036259">
    <property type="entry name" value="MFS_trans_sf"/>
</dbReference>
<evidence type="ECO:0000256" key="2">
    <source>
        <dbReference type="ARBA" id="ARBA00022448"/>
    </source>
</evidence>
<dbReference type="PANTHER" id="PTHR43791:SF52">
    <property type="entry name" value="TRANSPORTER, PUTATIVE (AFU_ORTHOLOGUE AFUA_1G11820)-RELATED"/>
    <property type="match status" value="1"/>
</dbReference>
<evidence type="ECO:0000256" key="5">
    <source>
        <dbReference type="ARBA" id="ARBA00023136"/>
    </source>
</evidence>
<evidence type="ECO:0000256" key="1">
    <source>
        <dbReference type="ARBA" id="ARBA00004141"/>
    </source>
</evidence>
<name>K2RHG8_MACPH</name>
<dbReference type="OrthoDB" id="3642816at2759"/>
<gene>
    <name evidence="6" type="ORF">MPH_10459</name>
</gene>
<dbReference type="GO" id="GO:0016020">
    <property type="term" value="C:membrane"/>
    <property type="evidence" value="ECO:0007669"/>
    <property type="project" value="UniProtKB-SubCell"/>
</dbReference>
<sequence>MNSRLCVHARHVLQALRATVEAFAVLLRQYPGRWLWRSEAAFFSADVKHQSLTRQFSSSHMLSQRWTASAATEAGAGTNHAALSCPLGTFVADNSNRIFITEGLATVAIGLVAKWWVPDWPETASFLNEQERAILTARLANDQGECRMDRLDRNAVKRSFGDWKMYCAVLMYFGIVNNG</sequence>
<dbReference type="VEuPathDB" id="FungiDB:MPH_10459"/>
<organism evidence="6 7">
    <name type="scientific">Macrophomina phaseolina (strain MS6)</name>
    <name type="common">Charcoal rot fungus</name>
    <dbReference type="NCBI Taxonomy" id="1126212"/>
    <lineage>
        <taxon>Eukaryota</taxon>
        <taxon>Fungi</taxon>
        <taxon>Dikarya</taxon>
        <taxon>Ascomycota</taxon>
        <taxon>Pezizomycotina</taxon>
        <taxon>Dothideomycetes</taxon>
        <taxon>Dothideomycetes incertae sedis</taxon>
        <taxon>Botryosphaeriales</taxon>
        <taxon>Botryosphaeriaceae</taxon>
        <taxon>Macrophomina</taxon>
    </lineage>
</organism>
<evidence type="ECO:0000313" key="6">
    <source>
        <dbReference type="EMBL" id="EKG12342.1"/>
    </source>
</evidence>
<dbReference type="Proteomes" id="UP000007129">
    <property type="component" value="Unassembled WGS sequence"/>
</dbReference>
<dbReference type="InParanoid" id="K2RHG8"/>
<dbReference type="PANTHER" id="PTHR43791">
    <property type="entry name" value="PERMEASE-RELATED"/>
    <property type="match status" value="1"/>
</dbReference>
<evidence type="ECO:0000256" key="3">
    <source>
        <dbReference type="ARBA" id="ARBA00022692"/>
    </source>
</evidence>
<accession>K2RHG8</accession>
<evidence type="ECO:0000256" key="4">
    <source>
        <dbReference type="ARBA" id="ARBA00022989"/>
    </source>
</evidence>
<dbReference type="EMBL" id="AHHD01000451">
    <property type="protein sequence ID" value="EKG12342.1"/>
    <property type="molecule type" value="Genomic_DNA"/>
</dbReference>
<dbReference type="SUPFAM" id="SSF103473">
    <property type="entry name" value="MFS general substrate transporter"/>
    <property type="match status" value="1"/>
</dbReference>
<comment type="subcellular location">
    <subcellularLocation>
        <location evidence="1">Membrane</location>
        <topology evidence="1">Multi-pass membrane protein</topology>
    </subcellularLocation>
</comment>
<dbReference type="AlphaFoldDB" id="K2RHG8"/>